<dbReference type="Proteomes" id="UP001208570">
    <property type="component" value="Unassembled WGS sequence"/>
</dbReference>
<dbReference type="InterPro" id="IPR045573">
    <property type="entry name" value="Fut8_N_cat"/>
</dbReference>
<comment type="caution">
    <text evidence="5">The sequence shown here is derived from an EMBL/GenBank/DDBJ whole genome shotgun (WGS) entry which is preliminary data.</text>
</comment>
<dbReference type="PANTHER" id="PTHR13132:SF29">
    <property type="entry name" value="ALPHA-(1,6)-FUCOSYLTRANSFERASE"/>
    <property type="match status" value="1"/>
</dbReference>
<dbReference type="Gene3D" id="2.30.30.40">
    <property type="entry name" value="SH3 Domains"/>
    <property type="match status" value="1"/>
</dbReference>
<dbReference type="Gene3D" id="3.40.50.11350">
    <property type="match status" value="1"/>
</dbReference>
<dbReference type="AlphaFoldDB" id="A0AAD9K0X5"/>
<dbReference type="CDD" id="cd11300">
    <property type="entry name" value="Fut8_like"/>
    <property type="match status" value="1"/>
</dbReference>
<name>A0AAD9K0X5_9ANNE</name>
<keyword evidence="2 3" id="KW-0808">Transferase</keyword>
<evidence type="ECO:0000256" key="1">
    <source>
        <dbReference type="ARBA" id="ARBA00022676"/>
    </source>
</evidence>
<feature type="region of interest" description="Important for donor substrate binding" evidence="3">
    <location>
        <begin position="256"/>
        <end position="257"/>
    </location>
</feature>
<evidence type="ECO:0000313" key="6">
    <source>
        <dbReference type="Proteomes" id="UP001208570"/>
    </source>
</evidence>
<dbReference type="Pfam" id="PF19745">
    <property type="entry name" value="FUT8_N_cat"/>
    <property type="match status" value="1"/>
</dbReference>
<reference evidence="5" key="1">
    <citation type="journal article" date="2023" name="Mol. Biol. Evol.">
        <title>Third-Generation Sequencing Reveals the Adaptive Role of the Epigenome in Three Deep-Sea Polychaetes.</title>
        <authorList>
            <person name="Perez M."/>
            <person name="Aroh O."/>
            <person name="Sun Y."/>
            <person name="Lan Y."/>
            <person name="Juniper S.K."/>
            <person name="Young C.R."/>
            <person name="Angers B."/>
            <person name="Qian P.Y."/>
        </authorList>
    </citation>
    <scope>NUCLEOTIDE SEQUENCE</scope>
    <source>
        <strain evidence="5">P08H-3</strain>
    </source>
</reference>
<evidence type="ECO:0000313" key="5">
    <source>
        <dbReference type="EMBL" id="KAK2162934.1"/>
    </source>
</evidence>
<dbReference type="PROSITE" id="PS51659">
    <property type="entry name" value="GT23"/>
    <property type="match status" value="1"/>
</dbReference>
<organism evidence="5 6">
    <name type="scientific">Paralvinella palmiformis</name>
    <dbReference type="NCBI Taxonomy" id="53620"/>
    <lineage>
        <taxon>Eukaryota</taxon>
        <taxon>Metazoa</taxon>
        <taxon>Spiralia</taxon>
        <taxon>Lophotrochozoa</taxon>
        <taxon>Annelida</taxon>
        <taxon>Polychaeta</taxon>
        <taxon>Sedentaria</taxon>
        <taxon>Canalipalpata</taxon>
        <taxon>Terebellida</taxon>
        <taxon>Terebelliformia</taxon>
        <taxon>Alvinellidae</taxon>
        <taxon>Paralvinella</taxon>
    </lineage>
</organism>
<comment type="similarity">
    <text evidence="3">Belongs to the glycosyltransferase 23 family.</text>
</comment>
<sequence>MELSLFVKTALKYVRGYRFPDRLRTMIDAIDNMLKTRLGDVIKTGIWRCDTTVKQLIGQIIEEFAIIKYDVEREGNVIKIQAAMLSGFMNNDENILQKVETLKRIIYNRFWGNQNPSNCLNARKLVCNINKACGFGCQIHHVTYCLLVASALNRILIVDDKEWSYSPGGWNTFFQPLTTTCLNYHTEQNMSPWDGTAVPRALSVDINSFHEYPFVWWLGRLISFVMRPSDRLKVMLDEHVKRLTSDGRHVVGVHIRRKDKLISEGSYYPVKSYFDYVEEYFRTLQVIGIEAQPKVYLATDDEEVLIEAKQSYPDVNIVCAVEHATLAAGDDKYSEQSLVGLLVDIYLLAHTDLIVCTLSSQLCRVAYELMQSYHTDASDKLISLDHPYYFGGQNFGAFRAVVDHHPLYLDGLAFKSNDSIYLLDIRRSSFYGINIRTKKNGTFPGYKVKEVIKTSDFFL</sequence>
<dbReference type="InterPro" id="IPR027350">
    <property type="entry name" value="GT23_dom"/>
</dbReference>
<gene>
    <name evidence="5" type="ORF">LSH36_89g04059</name>
</gene>
<dbReference type="SUPFAM" id="SSF50044">
    <property type="entry name" value="SH3-domain"/>
    <property type="match status" value="1"/>
</dbReference>
<accession>A0AAD9K0X5</accession>
<dbReference type="EMBL" id="JAODUP010000089">
    <property type="protein sequence ID" value="KAK2162934.1"/>
    <property type="molecule type" value="Genomic_DNA"/>
</dbReference>
<evidence type="ECO:0000256" key="3">
    <source>
        <dbReference type="PROSITE-ProRule" id="PRU00992"/>
    </source>
</evidence>
<dbReference type="PANTHER" id="PTHR13132">
    <property type="entry name" value="ALPHA- 1,6 -FUCOSYLTRANSFERASE"/>
    <property type="match status" value="1"/>
</dbReference>
<dbReference type="GO" id="GO:0046921">
    <property type="term" value="F:alpha-(1-&gt;6)-fucosyltransferase activity"/>
    <property type="evidence" value="ECO:0007669"/>
    <property type="project" value="TreeGrafter"/>
</dbReference>
<keyword evidence="1 3" id="KW-0328">Glycosyltransferase</keyword>
<keyword evidence="6" id="KW-1185">Reference proteome</keyword>
<evidence type="ECO:0000259" key="4">
    <source>
        <dbReference type="PROSITE" id="PS51659"/>
    </source>
</evidence>
<protein>
    <recommendedName>
        <fullName evidence="4">GT23 domain-containing protein</fullName>
    </recommendedName>
</protein>
<feature type="domain" description="GT23" evidence="4">
    <location>
        <begin position="121"/>
        <end position="384"/>
    </location>
</feature>
<dbReference type="GO" id="GO:0006487">
    <property type="term" value="P:protein N-linked glycosylation"/>
    <property type="evidence" value="ECO:0007669"/>
    <property type="project" value="TreeGrafter"/>
</dbReference>
<dbReference type="InterPro" id="IPR036028">
    <property type="entry name" value="SH3-like_dom_sf"/>
</dbReference>
<proteinExistence type="inferred from homology"/>
<evidence type="ECO:0000256" key="2">
    <source>
        <dbReference type="ARBA" id="ARBA00022679"/>
    </source>
</evidence>